<evidence type="ECO:0000313" key="3">
    <source>
        <dbReference type="Proteomes" id="UP001172728"/>
    </source>
</evidence>
<dbReference type="Proteomes" id="UP001172728">
    <property type="component" value="Unassembled WGS sequence"/>
</dbReference>
<protein>
    <submittedName>
        <fullName evidence="2">Uncharacterized protein</fullName>
    </submittedName>
</protein>
<reference evidence="2" key="1">
    <citation type="submission" date="2023-06" db="EMBL/GenBank/DDBJ databases">
        <title>Sysu t00192.</title>
        <authorList>
            <person name="Gao L."/>
            <person name="Fang B.-Z."/>
            <person name="Li W.-J."/>
        </authorList>
    </citation>
    <scope>NUCLEOTIDE SEQUENCE</scope>
    <source>
        <strain evidence="2">SYSU T00192</strain>
    </source>
</reference>
<gene>
    <name evidence="2" type="ORF">QQX09_11030</name>
</gene>
<accession>A0ABT8GCJ8</accession>
<sequence length="51" mass="4837">MNKALLAALVGVLAMGLGIGAGWAWDTIRGDGADAPTATPDASVGAAPASS</sequence>
<dbReference type="RefSeq" id="WP_301134633.1">
    <property type="nucleotide sequence ID" value="NZ_JAUHPW010000008.1"/>
</dbReference>
<dbReference type="EMBL" id="JAUHPW010000008">
    <property type="protein sequence ID" value="MDN4476389.1"/>
    <property type="molecule type" value="Genomic_DNA"/>
</dbReference>
<name>A0ABT8GCJ8_9MICO</name>
<evidence type="ECO:0000313" key="2">
    <source>
        <dbReference type="EMBL" id="MDN4476389.1"/>
    </source>
</evidence>
<comment type="caution">
    <text evidence="2">The sequence shown here is derived from an EMBL/GenBank/DDBJ whole genome shotgun (WGS) entry which is preliminary data.</text>
</comment>
<proteinExistence type="predicted"/>
<evidence type="ECO:0000256" key="1">
    <source>
        <dbReference type="SAM" id="MobiDB-lite"/>
    </source>
</evidence>
<organism evidence="2 3">
    <name type="scientific">Demequina litoralis</name>
    <dbReference type="NCBI Taxonomy" id="3051660"/>
    <lineage>
        <taxon>Bacteria</taxon>
        <taxon>Bacillati</taxon>
        <taxon>Actinomycetota</taxon>
        <taxon>Actinomycetes</taxon>
        <taxon>Micrococcales</taxon>
        <taxon>Demequinaceae</taxon>
        <taxon>Demequina</taxon>
    </lineage>
</organism>
<feature type="compositionally biased region" description="Low complexity" evidence="1">
    <location>
        <begin position="33"/>
        <end position="42"/>
    </location>
</feature>
<feature type="region of interest" description="Disordered" evidence="1">
    <location>
        <begin position="30"/>
        <end position="51"/>
    </location>
</feature>
<keyword evidence="3" id="KW-1185">Reference proteome</keyword>